<organism evidence="3 4">
    <name type="scientific">Balnearium lithotrophicum</name>
    <dbReference type="NCBI Taxonomy" id="223788"/>
    <lineage>
        <taxon>Bacteria</taxon>
        <taxon>Pseudomonadati</taxon>
        <taxon>Aquificota</taxon>
        <taxon>Aquificia</taxon>
        <taxon>Desulfurobacteriales</taxon>
        <taxon>Desulfurobacteriaceae</taxon>
        <taxon>Balnearium</taxon>
    </lineage>
</organism>
<dbReference type="InterPro" id="IPR007060">
    <property type="entry name" value="FtsL/DivIC"/>
</dbReference>
<evidence type="ECO:0000313" key="3">
    <source>
        <dbReference type="EMBL" id="SMO50281.1"/>
    </source>
</evidence>
<dbReference type="RefSeq" id="WP_142934841.1">
    <property type="nucleotide sequence ID" value="NZ_FXTM01000007.1"/>
</dbReference>
<keyword evidence="1" id="KW-0175">Coiled coil</keyword>
<feature type="transmembrane region" description="Helical" evidence="2">
    <location>
        <begin position="9"/>
        <end position="28"/>
    </location>
</feature>
<gene>
    <name evidence="3" type="ORF">SAMN06269117_10762</name>
</gene>
<name>A0A521BUC1_9BACT</name>
<dbReference type="Proteomes" id="UP000317315">
    <property type="component" value="Unassembled WGS sequence"/>
</dbReference>
<keyword evidence="2" id="KW-0472">Membrane</keyword>
<sequence length="98" mass="12279">MNRKRRCKFIYLIIFWSLAFPWFFYSYFFGKNSVSKLKELRETEAKLEKERNFWKLQNEILEEKINQIEANKRFYYEKLAREMFLKGKDNEEVILFVK</sequence>
<keyword evidence="3" id="KW-0132">Cell division</keyword>
<dbReference type="EMBL" id="FXTM01000007">
    <property type="protein sequence ID" value="SMO50281.1"/>
    <property type="molecule type" value="Genomic_DNA"/>
</dbReference>
<keyword evidence="4" id="KW-1185">Reference proteome</keyword>
<dbReference type="AlphaFoldDB" id="A0A521BUC1"/>
<keyword evidence="2" id="KW-0812">Transmembrane</keyword>
<dbReference type="Pfam" id="PF04977">
    <property type="entry name" value="DivIC"/>
    <property type="match status" value="1"/>
</dbReference>
<accession>A0A521BUC1</accession>
<keyword evidence="2" id="KW-1133">Transmembrane helix</keyword>
<feature type="coiled-coil region" evidence="1">
    <location>
        <begin position="37"/>
        <end position="78"/>
    </location>
</feature>
<dbReference type="OrthoDB" id="15332at2"/>
<protein>
    <submittedName>
        <fullName evidence="3">Cell division protein FtsB</fullName>
    </submittedName>
</protein>
<evidence type="ECO:0000313" key="4">
    <source>
        <dbReference type="Proteomes" id="UP000317315"/>
    </source>
</evidence>
<evidence type="ECO:0000256" key="2">
    <source>
        <dbReference type="SAM" id="Phobius"/>
    </source>
</evidence>
<dbReference type="GO" id="GO:0051301">
    <property type="term" value="P:cell division"/>
    <property type="evidence" value="ECO:0007669"/>
    <property type="project" value="UniProtKB-KW"/>
</dbReference>
<proteinExistence type="predicted"/>
<keyword evidence="3" id="KW-0131">Cell cycle</keyword>
<reference evidence="3 4" key="1">
    <citation type="submission" date="2017-05" db="EMBL/GenBank/DDBJ databases">
        <authorList>
            <person name="Varghese N."/>
            <person name="Submissions S."/>
        </authorList>
    </citation>
    <scope>NUCLEOTIDE SEQUENCE [LARGE SCALE GENOMIC DNA]</scope>
    <source>
        <strain evidence="3 4">DSM 16304</strain>
    </source>
</reference>
<evidence type="ECO:0000256" key="1">
    <source>
        <dbReference type="SAM" id="Coils"/>
    </source>
</evidence>